<keyword evidence="3" id="KW-1185">Reference proteome</keyword>
<dbReference type="Gene3D" id="3.40.50.12780">
    <property type="entry name" value="N-terminal domain of ligase-like"/>
    <property type="match status" value="1"/>
</dbReference>
<dbReference type="InterPro" id="IPR042099">
    <property type="entry name" value="ANL_N_sf"/>
</dbReference>
<organism evidence="2 3">
    <name type="scientific">Monosporascus cannonballus</name>
    <dbReference type="NCBI Taxonomy" id="155416"/>
    <lineage>
        <taxon>Eukaryota</taxon>
        <taxon>Fungi</taxon>
        <taxon>Dikarya</taxon>
        <taxon>Ascomycota</taxon>
        <taxon>Pezizomycotina</taxon>
        <taxon>Sordariomycetes</taxon>
        <taxon>Xylariomycetidae</taxon>
        <taxon>Xylariales</taxon>
        <taxon>Xylariales incertae sedis</taxon>
        <taxon>Monosporascus</taxon>
    </lineage>
</organism>
<dbReference type="SUPFAM" id="SSF56801">
    <property type="entry name" value="Acetyl-CoA synthetase-like"/>
    <property type="match status" value="1"/>
</dbReference>
<dbReference type="EMBL" id="QJNS01000161">
    <property type="protein sequence ID" value="RYO84434.1"/>
    <property type="molecule type" value="Genomic_DNA"/>
</dbReference>
<accession>A0ABY0H558</accession>
<dbReference type="InterPro" id="IPR000873">
    <property type="entry name" value="AMP-dep_synth/lig_dom"/>
</dbReference>
<feature type="domain" description="AMP-dependent synthetase/ligase" evidence="1">
    <location>
        <begin position="5"/>
        <end position="147"/>
    </location>
</feature>
<evidence type="ECO:0000259" key="1">
    <source>
        <dbReference type="Pfam" id="PF00501"/>
    </source>
</evidence>
<dbReference type="InterPro" id="IPR050237">
    <property type="entry name" value="ATP-dep_AMP-bd_enzyme"/>
</dbReference>
<dbReference type="Pfam" id="PF00501">
    <property type="entry name" value="AMP-binding"/>
    <property type="match status" value="1"/>
</dbReference>
<proteinExistence type="predicted"/>
<reference evidence="2 3" key="1">
    <citation type="submission" date="2018-06" db="EMBL/GenBank/DDBJ databases">
        <title>Complete Genomes of Monosporascus.</title>
        <authorList>
            <person name="Robinson A.J."/>
            <person name="Natvig D.O."/>
        </authorList>
    </citation>
    <scope>NUCLEOTIDE SEQUENCE [LARGE SCALE GENOMIC DNA]</scope>
    <source>
        <strain evidence="2 3">CBS 609.92</strain>
    </source>
</reference>
<evidence type="ECO:0000313" key="2">
    <source>
        <dbReference type="EMBL" id="RYO84434.1"/>
    </source>
</evidence>
<comment type="caution">
    <text evidence="2">The sequence shown here is derived from an EMBL/GenBank/DDBJ whole genome shotgun (WGS) entry which is preliminary data.</text>
</comment>
<gene>
    <name evidence="2" type="ORF">DL762_005661</name>
</gene>
<evidence type="ECO:0000313" key="3">
    <source>
        <dbReference type="Proteomes" id="UP000294003"/>
    </source>
</evidence>
<protein>
    <recommendedName>
        <fullName evidence="1">AMP-dependent synthetase/ligase domain-containing protein</fullName>
    </recommendedName>
</protein>
<name>A0ABY0H558_9PEZI</name>
<sequence>MVGKEGRADPLHIAQLMAEEHVTLTHFVPSEYLTLLNYGQHILKHGQAWRIALSAGEKMGHEECKAFRELECERLQLINGYGPAEITIACARGLVPYRTDADVVASSDYLRPSPNYLVEMRDQQMNIVSVGFTGEICISGPSRALGILIAPKRRNRSLSR</sequence>
<dbReference type="PANTHER" id="PTHR43767">
    <property type="entry name" value="LONG-CHAIN-FATTY-ACID--COA LIGASE"/>
    <property type="match status" value="1"/>
</dbReference>
<dbReference type="PANTHER" id="PTHR43767:SF10">
    <property type="entry name" value="SURFACTIN SYNTHASE SUBUNIT 1"/>
    <property type="match status" value="1"/>
</dbReference>
<dbReference type="Proteomes" id="UP000294003">
    <property type="component" value="Unassembled WGS sequence"/>
</dbReference>